<dbReference type="EMBL" id="JBHSFI010000003">
    <property type="protein sequence ID" value="MFC4628297.1"/>
    <property type="molecule type" value="Genomic_DNA"/>
</dbReference>
<comment type="caution">
    <text evidence="1">The sequence shown here is derived from an EMBL/GenBank/DDBJ whole genome shotgun (WGS) entry which is preliminary data.</text>
</comment>
<reference evidence="2" key="1">
    <citation type="journal article" date="2019" name="Int. J. Syst. Evol. Microbiol.">
        <title>The Global Catalogue of Microorganisms (GCM) 10K type strain sequencing project: providing services to taxonomists for standard genome sequencing and annotation.</title>
        <authorList>
            <consortium name="The Broad Institute Genomics Platform"/>
            <consortium name="The Broad Institute Genome Sequencing Center for Infectious Disease"/>
            <person name="Wu L."/>
            <person name="Ma J."/>
        </authorList>
    </citation>
    <scope>NUCLEOTIDE SEQUENCE [LARGE SCALE GENOMIC DNA]</scope>
    <source>
        <strain evidence="2">CCUG 42722</strain>
    </source>
</reference>
<proteinExistence type="predicted"/>
<dbReference type="SUPFAM" id="SSF56219">
    <property type="entry name" value="DNase I-like"/>
    <property type="match status" value="1"/>
</dbReference>
<dbReference type="InterPro" id="IPR036691">
    <property type="entry name" value="Endo/exonu/phosph_ase_sf"/>
</dbReference>
<dbReference type="RefSeq" id="WP_377134252.1">
    <property type="nucleotide sequence ID" value="NZ_JBHSFI010000003.1"/>
</dbReference>
<dbReference type="Gene3D" id="3.60.10.10">
    <property type="entry name" value="Endonuclease/exonuclease/phosphatase"/>
    <property type="match status" value="1"/>
</dbReference>
<name>A0ABV9HDU3_9MICO</name>
<evidence type="ECO:0000313" key="2">
    <source>
        <dbReference type="Proteomes" id="UP001596011"/>
    </source>
</evidence>
<gene>
    <name evidence="1" type="ORF">ACFO6V_08625</name>
</gene>
<protein>
    <recommendedName>
        <fullName evidence="3">Endonuclease/exonuclease/phosphatase family protein</fullName>
    </recommendedName>
</protein>
<evidence type="ECO:0008006" key="3">
    <source>
        <dbReference type="Google" id="ProtNLM"/>
    </source>
</evidence>
<evidence type="ECO:0000313" key="1">
    <source>
        <dbReference type="EMBL" id="MFC4628297.1"/>
    </source>
</evidence>
<keyword evidence="2" id="KW-1185">Reference proteome</keyword>
<sequence>MSRKIDHVLVRSGLRGPTLGVADCRRVLDRPVDGVWASDHYGVVVDLVAPPG</sequence>
<accession>A0ABV9HDU3</accession>
<organism evidence="1 2">
    <name type="scientific">Promicromonospora alba</name>
    <dbReference type="NCBI Taxonomy" id="1616110"/>
    <lineage>
        <taxon>Bacteria</taxon>
        <taxon>Bacillati</taxon>
        <taxon>Actinomycetota</taxon>
        <taxon>Actinomycetes</taxon>
        <taxon>Micrococcales</taxon>
        <taxon>Promicromonosporaceae</taxon>
        <taxon>Promicromonospora</taxon>
    </lineage>
</organism>
<dbReference type="Proteomes" id="UP001596011">
    <property type="component" value="Unassembled WGS sequence"/>
</dbReference>